<organism evidence="3 4">
    <name type="scientific">Hortaea werneckii EXF-2000</name>
    <dbReference type="NCBI Taxonomy" id="1157616"/>
    <lineage>
        <taxon>Eukaryota</taxon>
        <taxon>Fungi</taxon>
        <taxon>Dikarya</taxon>
        <taxon>Ascomycota</taxon>
        <taxon>Pezizomycotina</taxon>
        <taxon>Dothideomycetes</taxon>
        <taxon>Dothideomycetidae</taxon>
        <taxon>Mycosphaerellales</taxon>
        <taxon>Teratosphaeriaceae</taxon>
        <taxon>Hortaea</taxon>
    </lineage>
</organism>
<feature type="region of interest" description="Disordered" evidence="1">
    <location>
        <begin position="578"/>
        <end position="598"/>
    </location>
</feature>
<feature type="compositionally biased region" description="Polar residues" evidence="1">
    <location>
        <begin position="937"/>
        <end position="948"/>
    </location>
</feature>
<feature type="compositionally biased region" description="Polar residues" evidence="1">
    <location>
        <begin position="805"/>
        <end position="816"/>
    </location>
</feature>
<feature type="compositionally biased region" description="Polar residues" evidence="1">
    <location>
        <begin position="408"/>
        <end position="421"/>
    </location>
</feature>
<dbReference type="STRING" id="1157616.A0A1Z5SX70"/>
<dbReference type="PANTHER" id="PTHR11188:SF161">
    <property type="entry name" value="PH-RESPONSE REGULATOR PROTEIN PALF_RIM8"/>
    <property type="match status" value="1"/>
</dbReference>
<dbReference type="GO" id="GO:0030674">
    <property type="term" value="F:protein-macromolecule adaptor activity"/>
    <property type="evidence" value="ECO:0007669"/>
    <property type="project" value="TreeGrafter"/>
</dbReference>
<gene>
    <name evidence="3" type="ORF">BTJ68_11515</name>
</gene>
<feature type="domain" description="Arrestin-like N-terminal" evidence="2">
    <location>
        <begin position="146"/>
        <end position="285"/>
    </location>
</feature>
<dbReference type="Pfam" id="PF00339">
    <property type="entry name" value="Arrestin_N"/>
    <property type="match status" value="1"/>
</dbReference>
<evidence type="ECO:0000313" key="4">
    <source>
        <dbReference type="Proteomes" id="UP000194280"/>
    </source>
</evidence>
<keyword evidence="4" id="KW-1185">Reference proteome</keyword>
<protein>
    <recommendedName>
        <fullName evidence="2">Arrestin-like N-terminal domain-containing protein</fullName>
    </recommendedName>
</protein>
<feature type="compositionally biased region" description="Basic and acidic residues" evidence="1">
    <location>
        <begin position="841"/>
        <end position="854"/>
    </location>
</feature>
<proteinExistence type="predicted"/>
<name>A0A1Z5SX70_HORWE</name>
<dbReference type="VEuPathDB" id="FungiDB:BTJ68_11515"/>
<sequence>MRSVVYRPVAIYLAGGIQDTRDVPPQLQSSARRSLIGLEQLARDTSPASTKAYLTVRSALSTHRQGYLLILAGSVASSRADKQVGLNRKEHVAARWSARCIQPLRCFDMPPAADRPTAQSSPLSGRRILSKITSSFSSKPRNISDFSIEVDDPHRQYSPGDIVHGSVRLRVSRPVRVTHIVVCLHGFVQVFRNPGSPGEGFRANTQYLGTGRGKKSGEYFGNGFASLFEDEVVLCGEGRLAEGSYQFNFELEFPDRDLPSSIDFERGTISYMISATITRPTTMGTTTTCDKKIYFVERIDVAHTHPPKSRTITLEPVSKRSRAKQQARKVVDSNDKRSRRTGSTQQSETTQQSNNSSTHSNRVDGDFPRSPAPSSELSFESQRSSHRRESQQHSASRQSQGSSEASRTNTSKSSSEGKTITASVESLTGGCLRGDHVAIRVHVNHAKPIRSLYGVIVTLYRQARVDLHPAIPLGPTEKGTSSKYEDYYPRSATGLGGLSLSGAGSSHLFRKDLAQVMVPLYVDPATLTADVTARVRVPDEAFPTIATVPGAMISFKYYVEAVVDIQGRLSGPDRPLAALGLAGPHPSGGGGSEGADQSAAFAPYGSSVVDTAPIRRDKSVVTCTFELVVGTRDSERRKGKRKADPVPENEQPQQISQTEQLSQPQAHVGAHNQEGEQTDEYWQNGDGYYYDQQWYQQWYHHDTYSYPYADGYFDYRNPHSYEPPPAVPLPHLPDESQLTEKERVRRAEERLLPSQPPGMDAGPSGDASQGPTAPYLAEEMDHLDDSPPPGPSAPSYHEISGSGPSGSVANTHSLDASSRRHSSVPAYEPPEPGSSSQRTVRPVEDKLELERQRLQAEASAPPDDGDTAGPASNLPFGEPSAPFLEQASEGDPERSPTTPRVEEDTVPTAASTSNEPRRSSHERSGVGVHTHSDGTKESNMTTTSQLGQ</sequence>
<feature type="region of interest" description="Disordered" evidence="1">
    <location>
        <begin position="750"/>
        <end position="948"/>
    </location>
</feature>
<feature type="compositionally biased region" description="Polar residues" evidence="1">
    <location>
        <begin position="650"/>
        <end position="665"/>
    </location>
</feature>
<dbReference type="FunCoup" id="A0A1Z5SX70">
    <property type="interactions" value="30"/>
</dbReference>
<dbReference type="PANTHER" id="PTHR11188">
    <property type="entry name" value="ARRESTIN DOMAIN CONTAINING PROTEIN"/>
    <property type="match status" value="1"/>
</dbReference>
<accession>A0A1Z5SX70</accession>
<feature type="compositionally biased region" description="Low complexity" evidence="1">
    <location>
        <begin position="341"/>
        <end position="360"/>
    </location>
</feature>
<evidence type="ECO:0000313" key="3">
    <source>
        <dbReference type="EMBL" id="OTA25438.1"/>
    </source>
</evidence>
<comment type="caution">
    <text evidence="3">The sequence shown here is derived from an EMBL/GenBank/DDBJ whole genome shotgun (WGS) entry which is preliminary data.</text>
</comment>
<feature type="compositionally biased region" description="Low complexity" evidence="1">
    <location>
        <begin position="392"/>
        <end position="407"/>
    </location>
</feature>
<feature type="compositionally biased region" description="Basic and acidic residues" evidence="1">
    <location>
        <begin position="915"/>
        <end position="936"/>
    </location>
</feature>
<dbReference type="SUPFAM" id="SSF81296">
    <property type="entry name" value="E set domains"/>
    <property type="match status" value="1"/>
</dbReference>
<dbReference type="InterPro" id="IPR014756">
    <property type="entry name" value="Ig_E-set"/>
</dbReference>
<dbReference type="InParanoid" id="A0A1Z5SX70"/>
<feature type="region of interest" description="Disordered" evidence="1">
    <location>
        <begin position="632"/>
        <end position="672"/>
    </location>
</feature>
<dbReference type="InterPro" id="IPR050357">
    <property type="entry name" value="Arrestin_domain-protein"/>
</dbReference>
<dbReference type="Proteomes" id="UP000194280">
    <property type="component" value="Unassembled WGS sequence"/>
</dbReference>
<evidence type="ECO:0000256" key="1">
    <source>
        <dbReference type="SAM" id="MobiDB-lite"/>
    </source>
</evidence>
<dbReference type="GO" id="GO:0005829">
    <property type="term" value="C:cytosol"/>
    <property type="evidence" value="ECO:0007669"/>
    <property type="project" value="TreeGrafter"/>
</dbReference>
<dbReference type="InterPro" id="IPR014752">
    <property type="entry name" value="Arrestin-like_C"/>
</dbReference>
<dbReference type="OrthoDB" id="7785529at2759"/>
<feature type="region of interest" description="Disordered" evidence="1">
    <location>
        <begin position="307"/>
        <end position="421"/>
    </location>
</feature>
<dbReference type="GO" id="GO:0005886">
    <property type="term" value="C:plasma membrane"/>
    <property type="evidence" value="ECO:0007669"/>
    <property type="project" value="TreeGrafter"/>
</dbReference>
<dbReference type="EMBL" id="MUNK01000204">
    <property type="protein sequence ID" value="OTA25438.1"/>
    <property type="molecule type" value="Genomic_DNA"/>
</dbReference>
<evidence type="ECO:0000259" key="2">
    <source>
        <dbReference type="Pfam" id="PF00339"/>
    </source>
</evidence>
<dbReference type="GO" id="GO:0031625">
    <property type="term" value="F:ubiquitin protein ligase binding"/>
    <property type="evidence" value="ECO:0007669"/>
    <property type="project" value="TreeGrafter"/>
</dbReference>
<dbReference type="AlphaFoldDB" id="A0A1Z5SX70"/>
<dbReference type="InterPro" id="IPR011021">
    <property type="entry name" value="Arrestin-like_N"/>
</dbReference>
<dbReference type="GO" id="GO:0070086">
    <property type="term" value="P:ubiquitin-dependent endocytosis"/>
    <property type="evidence" value="ECO:0007669"/>
    <property type="project" value="TreeGrafter"/>
</dbReference>
<dbReference type="Gene3D" id="2.60.40.640">
    <property type="match status" value="1"/>
</dbReference>
<reference evidence="3 4" key="1">
    <citation type="submission" date="2017-01" db="EMBL/GenBank/DDBJ databases">
        <title>The recent genome duplication of the halophilic yeast Hortaea werneckii: insights from long-read sequencing.</title>
        <authorList>
            <person name="Sinha S."/>
            <person name="Flibotte S."/>
            <person name="Neira M."/>
            <person name="Lenassi M."/>
            <person name="Gostincar C."/>
            <person name="Stajich J.E."/>
            <person name="Nislow C.E."/>
        </authorList>
    </citation>
    <scope>NUCLEOTIDE SEQUENCE [LARGE SCALE GENOMIC DNA]</scope>
    <source>
        <strain evidence="3 4">EXF-2000</strain>
    </source>
</reference>